<dbReference type="EMBL" id="JAMZFW010000010">
    <property type="protein sequence ID" value="MCP1102360.1"/>
    <property type="molecule type" value="Genomic_DNA"/>
</dbReference>
<name>A0ABT1E951_9FIRM</name>
<organism evidence="2 3">
    <name type="scientific">Aequitasia blattaphilus</name>
    <dbReference type="NCBI Taxonomy" id="2949332"/>
    <lineage>
        <taxon>Bacteria</taxon>
        <taxon>Bacillati</taxon>
        <taxon>Bacillota</taxon>
        <taxon>Clostridia</taxon>
        <taxon>Lachnospirales</taxon>
        <taxon>Lachnospiraceae</taxon>
        <taxon>Aequitasia</taxon>
    </lineage>
</organism>
<evidence type="ECO:0008006" key="4">
    <source>
        <dbReference type="Google" id="ProtNLM"/>
    </source>
</evidence>
<evidence type="ECO:0000256" key="1">
    <source>
        <dbReference type="SAM" id="Phobius"/>
    </source>
</evidence>
<proteinExistence type="predicted"/>
<protein>
    <recommendedName>
        <fullName evidence="4">Type 4 fimbrial biogenesis protein PilX N-terminal domain-containing protein</fullName>
    </recommendedName>
</protein>
<gene>
    <name evidence="2" type="ORF">NK125_08050</name>
</gene>
<evidence type="ECO:0000313" key="2">
    <source>
        <dbReference type="EMBL" id="MCP1102360.1"/>
    </source>
</evidence>
<keyword evidence="1" id="KW-1133">Transmembrane helix</keyword>
<comment type="caution">
    <text evidence="2">The sequence shown here is derived from an EMBL/GenBank/DDBJ whole genome shotgun (WGS) entry which is preliminary data.</text>
</comment>
<dbReference type="RefSeq" id="WP_262066147.1">
    <property type="nucleotide sequence ID" value="NZ_JAMXOD010000010.1"/>
</dbReference>
<reference evidence="2 3" key="1">
    <citation type="journal article" date="2022" name="Genome Biol. Evol.">
        <title>Host diet, physiology and behaviors set the stage for Lachnospiraceae cladogenesis.</title>
        <authorList>
            <person name="Vera-Ponce De Leon A."/>
            <person name="Schneider M."/>
            <person name="Jahnes B.C."/>
            <person name="Sadowski V."/>
            <person name="Camuy-Velez L.A."/>
            <person name="Duan J."/>
            <person name="Sabree Z.L."/>
        </authorList>
    </citation>
    <scope>NUCLEOTIDE SEQUENCE [LARGE SCALE GENOMIC DNA]</scope>
    <source>
        <strain evidence="2 3">PAL113</strain>
    </source>
</reference>
<keyword evidence="3" id="KW-1185">Reference proteome</keyword>
<keyword evidence="1" id="KW-0812">Transmembrane</keyword>
<feature type="transmembrane region" description="Helical" evidence="1">
    <location>
        <begin position="12"/>
        <end position="34"/>
    </location>
</feature>
<keyword evidence="1" id="KW-0472">Membrane</keyword>
<sequence>MRKKNGPITNIGTVSLLMIFIVLCLVILSTLSLATASRDHTLSKKVAQHNQAYYTASMKVNEQLKNINNIAKNNSFKETVTQLSSIEDLLLETDSETIYVSFTQKINPENDLSVSITIKNQICKITSWEETPTEEWAGDDTYDLL</sequence>
<evidence type="ECO:0000313" key="3">
    <source>
        <dbReference type="Proteomes" id="UP001523566"/>
    </source>
</evidence>
<dbReference type="Proteomes" id="UP001523566">
    <property type="component" value="Unassembled WGS sequence"/>
</dbReference>
<accession>A0ABT1E951</accession>